<gene>
    <name evidence="1" type="ORF">DACRYDRAFT_43354</name>
</gene>
<sequence>PRGKRGRGSRDAGQGVGEPGGFWRWVVVVQVREGTKGRGSVEAVLRSLRVLLSKQHPSLPLPPRTRKQAEDGWAMLDLGDTAVHILSRTARDK</sequence>
<organism evidence="1 2">
    <name type="scientific">Dacryopinax primogenitus (strain DJM 731)</name>
    <name type="common">Brown rot fungus</name>
    <dbReference type="NCBI Taxonomy" id="1858805"/>
    <lineage>
        <taxon>Eukaryota</taxon>
        <taxon>Fungi</taxon>
        <taxon>Dikarya</taxon>
        <taxon>Basidiomycota</taxon>
        <taxon>Agaricomycotina</taxon>
        <taxon>Dacrymycetes</taxon>
        <taxon>Dacrymycetales</taxon>
        <taxon>Dacrymycetaceae</taxon>
        <taxon>Dacryopinax</taxon>
    </lineage>
</organism>
<protein>
    <submittedName>
        <fullName evidence="1">Uncharacterized protein</fullName>
    </submittedName>
</protein>
<dbReference type="HOGENOM" id="CLU_123408_0_0_1"/>
<dbReference type="EMBL" id="JH795856">
    <property type="protein sequence ID" value="EJU05469.1"/>
    <property type="molecule type" value="Genomic_DNA"/>
</dbReference>
<reference evidence="1 2" key="1">
    <citation type="journal article" date="2012" name="Science">
        <title>The Paleozoic origin of enzymatic lignin decomposition reconstructed from 31 fungal genomes.</title>
        <authorList>
            <person name="Floudas D."/>
            <person name="Binder M."/>
            <person name="Riley R."/>
            <person name="Barry K."/>
            <person name="Blanchette R.A."/>
            <person name="Henrissat B."/>
            <person name="Martinez A.T."/>
            <person name="Otillar R."/>
            <person name="Spatafora J.W."/>
            <person name="Yadav J.S."/>
            <person name="Aerts A."/>
            <person name="Benoit I."/>
            <person name="Boyd A."/>
            <person name="Carlson A."/>
            <person name="Copeland A."/>
            <person name="Coutinho P.M."/>
            <person name="de Vries R.P."/>
            <person name="Ferreira P."/>
            <person name="Findley K."/>
            <person name="Foster B."/>
            <person name="Gaskell J."/>
            <person name="Glotzer D."/>
            <person name="Gorecki P."/>
            <person name="Heitman J."/>
            <person name="Hesse C."/>
            <person name="Hori C."/>
            <person name="Igarashi K."/>
            <person name="Jurgens J.A."/>
            <person name="Kallen N."/>
            <person name="Kersten P."/>
            <person name="Kohler A."/>
            <person name="Kuees U."/>
            <person name="Kumar T.K.A."/>
            <person name="Kuo A."/>
            <person name="LaButti K."/>
            <person name="Larrondo L.F."/>
            <person name="Lindquist E."/>
            <person name="Ling A."/>
            <person name="Lombard V."/>
            <person name="Lucas S."/>
            <person name="Lundell T."/>
            <person name="Martin R."/>
            <person name="McLaughlin D.J."/>
            <person name="Morgenstern I."/>
            <person name="Morin E."/>
            <person name="Murat C."/>
            <person name="Nagy L.G."/>
            <person name="Nolan M."/>
            <person name="Ohm R.A."/>
            <person name="Patyshakuliyeva A."/>
            <person name="Rokas A."/>
            <person name="Ruiz-Duenas F.J."/>
            <person name="Sabat G."/>
            <person name="Salamov A."/>
            <person name="Samejima M."/>
            <person name="Schmutz J."/>
            <person name="Slot J.C."/>
            <person name="St John F."/>
            <person name="Stenlid J."/>
            <person name="Sun H."/>
            <person name="Sun S."/>
            <person name="Syed K."/>
            <person name="Tsang A."/>
            <person name="Wiebenga A."/>
            <person name="Young D."/>
            <person name="Pisabarro A."/>
            <person name="Eastwood D.C."/>
            <person name="Martin F."/>
            <person name="Cullen D."/>
            <person name="Grigoriev I.V."/>
            <person name="Hibbett D.S."/>
        </authorList>
    </citation>
    <scope>NUCLEOTIDE SEQUENCE [LARGE SCALE GENOMIC DNA]</scope>
    <source>
        <strain evidence="1 2">DJM-731 SS1</strain>
    </source>
</reference>
<evidence type="ECO:0000313" key="2">
    <source>
        <dbReference type="Proteomes" id="UP000030653"/>
    </source>
</evidence>
<dbReference type="RefSeq" id="XP_040632363.1">
    <property type="nucleotide sequence ID" value="XM_040774538.1"/>
</dbReference>
<name>M5G9J5_DACPD</name>
<dbReference type="Gene3D" id="3.30.460.10">
    <property type="entry name" value="Beta Polymerase, domain 2"/>
    <property type="match status" value="1"/>
</dbReference>
<keyword evidence="2" id="KW-1185">Reference proteome</keyword>
<dbReference type="Pfam" id="PF02410">
    <property type="entry name" value="RsfS"/>
    <property type="match status" value="1"/>
</dbReference>
<feature type="non-terminal residue" evidence="1">
    <location>
        <position position="1"/>
    </location>
</feature>
<dbReference type="SUPFAM" id="SSF81301">
    <property type="entry name" value="Nucleotidyltransferase"/>
    <property type="match status" value="1"/>
</dbReference>
<evidence type="ECO:0000313" key="1">
    <source>
        <dbReference type="EMBL" id="EJU05469.1"/>
    </source>
</evidence>
<dbReference type="AlphaFoldDB" id="M5G9J5"/>
<dbReference type="Proteomes" id="UP000030653">
    <property type="component" value="Unassembled WGS sequence"/>
</dbReference>
<dbReference type="OrthoDB" id="21330at2759"/>
<accession>M5G9J5</accession>
<dbReference type="InterPro" id="IPR043519">
    <property type="entry name" value="NT_sf"/>
</dbReference>
<feature type="non-terminal residue" evidence="1">
    <location>
        <position position="93"/>
    </location>
</feature>
<dbReference type="GeneID" id="63689600"/>
<proteinExistence type="predicted"/>
<dbReference type="OMA" id="EDGWAML"/>